<sequence length="142" mass="15971">MDTPIVPDSAGNEMDSIGPHLQRIIEETEEESDRLPIEDRACPSFAPSDGPVLAASINMYASYYFTKNVFIKRQPHKDELGLDIYGQPVVNPYIAERIRNEAAALRFISEHTTIPVPKLLGSWEENGLVHLKTEMVHRAVEL</sequence>
<evidence type="ECO:0000313" key="2">
    <source>
        <dbReference type="Proteomes" id="UP001642501"/>
    </source>
</evidence>
<proteinExistence type="predicted"/>
<accession>A0ABP0DI48</accession>
<comment type="caution">
    <text evidence="1">The sequence shown here is derived from an EMBL/GenBank/DDBJ whole genome shotgun (WGS) entry which is preliminary data.</text>
</comment>
<gene>
    <name evidence="1" type="ORF">SEPCBS57363_002276</name>
</gene>
<name>A0ABP0DI48_9PEZI</name>
<reference evidence="1 2" key="1">
    <citation type="submission" date="2024-01" db="EMBL/GenBank/DDBJ databases">
        <authorList>
            <person name="Allen C."/>
            <person name="Tagirdzhanova G."/>
        </authorList>
    </citation>
    <scope>NUCLEOTIDE SEQUENCE [LARGE SCALE GENOMIC DNA]</scope>
    <source>
        <strain evidence="1 2">CBS 573.63</strain>
    </source>
</reference>
<dbReference type="Proteomes" id="UP001642501">
    <property type="component" value="Unassembled WGS sequence"/>
</dbReference>
<keyword evidence="2" id="KW-1185">Reference proteome</keyword>
<dbReference type="EMBL" id="CAWUOM010000028">
    <property type="protein sequence ID" value="CAK7266800.1"/>
    <property type="molecule type" value="Genomic_DNA"/>
</dbReference>
<organism evidence="1 2">
    <name type="scientific">Sporothrix epigloea</name>
    <dbReference type="NCBI Taxonomy" id="1892477"/>
    <lineage>
        <taxon>Eukaryota</taxon>
        <taxon>Fungi</taxon>
        <taxon>Dikarya</taxon>
        <taxon>Ascomycota</taxon>
        <taxon>Pezizomycotina</taxon>
        <taxon>Sordariomycetes</taxon>
        <taxon>Sordariomycetidae</taxon>
        <taxon>Ophiostomatales</taxon>
        <taxon>Ophiostomataceae</taxon>
        <taxon>Sporothrix</taxon>
    </lineage>
</organism>
<evidence type="ECO:0000313" key="1">
    <source>
        <dbReference type="EMBL" id="CAK7266800.1"/>
    </source>
</evidence>
<protein>
    <submittedName>
        <fullName evidence="1">Uncharacterized protein</fullName>
    </submittedName>
</protein>